<evidence type="ECO:0000256" key="1">
    <source>
        <dbReference type="ARBA" id="ARBA00001974"/>
    </source>
</evidence>
<keyword evidence="3 6" id="KW-0285">Flavoprotein</keyword>
<feature type="domain" description="Acyl-CoA dehydrogenase/oxidase C-terminal" evidence="7">
    <location>
        <begin position="279"/>
        <end position="376"/>
    </location>
</feature>
<evidence type="ECO:0000256" key="5">
    <source>
        <dbReference type="ARBA" id="ARBA00023002"/>
    </source>
</evidence>
<evidence type="ECO:0000259" key="8">
    <source>
        <dbReference type="Pfam" id="PF02770"/>
    </source>
</evidence>
<dbReference type="EMBL" id="FOIE01000003">
    <property type="protein sequence ID" value="SET21163.1"/>
    <property type="molecule type" value="Genomic_DNA"/>
</dbReference>
<dbReference type="InterPro" id="IPR006089">
    <property type="entry name" value="Acyl-CoA_DH_CS"/>
</dbReference>
<keyword evidence="5 6" id="KW-0560">Oxidoreductase</keyword>
<dbReference type="GO" id="GO:0050660">
    <property type="term" value="F:flavin adenine dinucleotide binding"/>
    <property type="evidence" value="ECO:0007669"/>
    <property type="project" value="InterPro"/>
</dbReference>
<evidence type="ECO:0000256" key="4">
    <source>
        <dbReference type="ARBA" id="ARBA00022827"/>
    </source>
</evidence>
<proteinExistence type="inferred from homology"/>
<comment type="similarity">
    <text evidence="2 6">Belongs to the acyl-CoA dehydrogenase family.</text>
</comment>
<dbReference type="InterPro" id="IPR006091">
    <property type="entry name" value="Acyl-CoA_Oxase/DH_mid-dom"/>
</dbReference>
<comment type="cofactor">
    <cofactor evidence="1 6">
        <name>FAD</name>
        <dbReference type="ChEBI" id="CHEBI:57692"/>
    </cofactor>
</comment>
<dbReference type="InterPro" id="IPR009100">
    <property type="entry name" value="AcylCoA_DH/oxidase_NM_dom_sf"/>
</dbReference>
<keyword evidence="11" id="KW-1185">Reference proteome</keyword>
<dbReference type="Gene3D" id="2.40.110.10">
    <property type="entry name" value="Butyryl-CoA Dehydrogenase, subunit A, domain 2"/>
    <property type="match status" value="1"/>
</dbReference>
<dbReference type="SUPFAM" id="SSF47203">
    <property type="entry name" value="Acyl-CoA dehydrogenase C-terminal domain-like"/>
    <property type="match status" value="1"/>
</dbReference>
<dbReference type="Gene3D" id="1.20.140.10">
    <property type="entry name" value="Butyryl-CoA Dehydrogenase, subunit A, domain 3"/>
    <property type="match status" value="1"/>
</dbReference>
<dbReference type="AlphaFoldDB" id="A0A1I0CNU3"/>
<dbReference type="FunFam" id="2.40.110.10:FF:000011">
    <property type="entry name" value="Acyl-CoA dehydrogenase FadE34"/>
    <property type="match status" value="1"/>
</dbReference>
<keyword evidence="4 6" id="KW-0274">FAD</keyword>
<dbReference type="InterPro" id="IPR052161">
    <property type="entry name" value="Mycobact_Acyl-CoA_DH"/>
</dbReference>
<dbReference type="InterPro" id="IPR037069">
    <property type="entry name" value="AcylCoA_DH/ox_N_sf"/>
</dbReference>
<dbReference type="InterPro" id="IPR036250">
    <property type="entry name" value="AcylCo_DH-like_C"/>
</dbReference>
<evidence type="ECO:0000259" key="7">
    <source>
        <dbReference type="Pfam" id="PF00441"/>
    </source>
</evidence>
<dbReference type="Gene3D" id="1.10.540.10">
    <property type="entry name" value="Acyl-CoA dehydrogenase/oxidase, N-terminal domain"/>
    <property type="match status" value="1"/>
</dbReference>
<evidence type="ECO:0000259" key="9">
    <source>
        <dbReference type="Pfam" id="PF02771"/>
    </source>
</evidence>
<dbReference type="GO" id="GO:0005886">
    <property type="term" value="C:plasma membrane"/>
    <property type="evidence" value="ECO:0007669"/>
    <property type="project" value="TreeGrafter"/>
</dbReference>
<dbReference type="PANTHER" id="PTHR43292">
    <property type="entry name" value="ACYL-COA DEHYDROGENASE"/>
    <property type="match status" value="1"/>
</dbReference>
<dbReference type="OrthoDB" id="9770681at2"/>
<feature type="domain" description="Acyl-CoA oxidase/dehydrogenase middle" evidence="8">
    <location>
        <begin position="126"/>
        <end position="220"/>
    </location>
</feature>
<accession>A0A1I0CNU3</accession>
<name>A0A1I0CNU3_9ACTN</name>
<feature type="domain" description="Acyl-CoA dehydrogenase/oxidase N-terminal" evidence="9">
    <location>
        <begin position="11"/>
        <end position="121"/>
    </location>
</feature>
<dbReference type="RefSeq" id="WP_091442223.1">
    <property type="nucleotide sequence ID" value="NZ_FOIE01000003.1"/>
</dbReference>
<protein>
    <submittedName>
        <fullName evidence="10">Acyl-CoA dehydrogenase</fullName>
    </submittedName>
</protein>
<dbReference type="PROSITE" id="PS00072">
    <property type="entry name" value="ACYL_COA_DH_1"/>
    <property type="match status" value="1"/>
</dbReference>
<reference evidence="11" key="1">
    <citation type="submission" date="2016-10" db="EMBL/GenBank/DDBJ databases">
        <authorList>
            <person name="Varghese N."/>
            <person name="Submissions S."/>
        </authorList>
    </citation>
    <scope>NUCLEOTIDE SEQUENCE [LARGE SCALE GENOMIC DNA]</scope>
    <source>
        <strain evidence="11">DSM 44209</strain>
    </source>
</reference>
<dbReference type="Proteomes" id="UP000198507">
    <property type="component" value="Unassembled WGS sequence"/>
</dbReference>
<evidence type="ECO:0000256" key="3">
    <source>
        <dbReference type="ARBA" id="ARBA00022630"/>
    </source>
</evidence>
<organism evidence="10 11">
    <name type="scientific">Geodermatophilus poikilotrophus</name>
    <dbReference type="NCBI Taxonomy" id="1333667"/>
    <lineage>
        <taxon>Bacteria</taxon>
        <taxon>Bacillati</taxon>
        <taxon>Actinomycetota</taxon>
        <taxon>Actinomycetes</taxon>
        <taxon>Geodermatophilales</taxon>
        <taxon>Geodermatophilaceae</taxon>
        <taxon>Geodermatophilus</taxon>
    </lineage>
</organism>
<dbReference type="InterPro" id="IPR009075">
    <property type="entry name" value="AcylCo_DH/oxidase_C"/>
</dbReference>
<dbReference type="InterPro" id="IPR046373">
    <property type="entry name" value="Acyl-CoA_Oxase/DH_mid-dom_sf"/>
</dbReference>
<gene>
    <name evidence="10" type="ORF">SAMN04488546_1681</name>
</gene>
<evidence type="ECO:0000256" key="6">
    <source>
        <dbReference type="RuleBase" id="RU362125"/>
    </source>
</evidence>
<dbReference type="Pfam" id="PF02770">
    <property type="entry name" value="Acyl-CoA_dh_M"/>
    <property type="match status" value="1"/>
</dbReference>
<dbReference type="Pfam" id="PF00441">
    <property type="entry name" value="Acyl-CoA_dh_1"/>
    <property type="match status" value="1"/>
</dbReference>
<dbReference type="Pfam" id="PF02771">
    <property type="entry name" value="Acyl-CoA_dh_N"/>
    <property type="match status" value="1"/>
</dbReference>
<evidence type="ECO:0000313" key="11">
    <source>
        <dbReference type="Proteomes" id="UP000198507"/>
    </source>
</evidence>
<dbReference type="GO" id="GO:0003995">
    <property type="term" value="F:acyl-CoA dehydrogenase activity"/>
    <property type="evidence" value="ECO:0007669"/>
    <property type="project" value="InterPro"/>
</dbReference>
<dbReference type="InterPro" id="IPR013786">
    <property type="entry name" value="AcylCoA_DH/ox_N"/>
</dbReference>
<dbReference type="PANTHER" id="PTHR43292:SF4">
    <property type="entry name" value="ACYL-COA DEHYDROGENASE FADE34"/>
    <property type="match status" value="1"/>
</dbReference>
<evidence type="ECO:0000313" key="10">
    <source>
        <dbReference type="EMBL" id="SET21163.1"/>
    </source>
</evidence>
<sequence>MQFAPTVLAPAEEALRAEVREFLAAELPAGHRPALGFAGRHDPEFSRTLAKRGWVGMAIPPEYGGHGRSAVDRFLVAEELLAAGAPIGAHFVADRQTAPALLHFGTEEQRQRFLPGIAAGEVYFSLGMSEPDSGSDLASVRTRATRVEGGWTVTGTKVWTSEAHRNHFFAVLCRTSPVEEGRKHAGLSQLLVDLAAPGVRISPIPYLDGSHHFNEVALEDVFVPDDMVLGELGSGWQQVTSELAYERSGPDRWLSTFPVLREWLRERGADVSGEEAVVLGRLAARFRAIRQLSLSVARALDAGAAPAVEAALVKEVGTRFEQDLVEALRDAAETELDQGSGSLFSALLAEAVLTSPSYTLRGGTTEILRSVAAKGLSA</sequence>
<dbReference type="SUPFAM" id="SSF56645">
    <property type="entry name" value="Acyl-CoA dehydrogenase NM domain-like"/>
    <property type="match status" value="1"/>
</dbReference>
<evidence type="ECO:0000256" key="2">
    <source>
        <dbReference type="ARBA" id="ARBA00009347"/>
    </source>
</evidence>